<protein>
    <submittedName>
        <fullName evidence="3">(diamondback moth) hypothetical protein</fullName>
    </submittedName>
</protein>
<dbReference type="Proteomes" id="UP000653454">
    <property type="component" value="Unassembled WGS sequence"/>
</dbReference>
<evidence type="ECO:0000256" key="1">
    <source>
        <dbReference type="ARBA" id="ARBA00004613"/>
    </source>
</evidence>
<dbReference type="EMBL" id="CAJHNJ030000029">
    <property type="protein sequence ID" value="CAG9123807.1"/>
    <property type="molecule type" value="Genomic_DNA"/>
</dbReference>
<dbReference type="InterPro" id="IPR050439">
    <property type="entry name" value="ADAMTS_ADAMTS-like"/>
</dbReference>
<keyword evidence="2" id="KW-0964">Secreted</keyword>
<evidence type="ECO:0000313" key="4">
    <source>
        <dbReference type="Proteomes" id="UP000653454"/>
    </source>
</evidence>
<sequence>MISFGTIQKPVIYGQLTLSRLTQAPVARDCGTLPHDSSLLAHGASLLNELASNEVGRPRELNTLLLIHLGTPSGSLTVYVDINPASKPPSTSNVTRTLYAWSAWGAWSACSRTCGGGVAVQERQCLPSDPTSAWGAWSACSRTCGGGVAVQERQCLPSDPTRWKTPSTSNVTRTPYAWSAWGEWSACSRTCGGGVAVQERQCLPSDPTRGYRNLGSERRATWKCPKCRISSPRIPSPSLQRNDGALEEILSRLDLLTQKLDVLPKLIADVNDLKTNMQEVIKSCEFACLKVDDFATKLDDLSGRVGQLEEVKKMVEVSQVAVDSLKQESAERDQWSRLNNVEIKGVPLKSTENLFKIVESLGEGFRSSRIIFIDQNSFRITRMV</sequence>
<evidence type="ECO:0000313" key="3">
    <source>
        <dbReference type="EMBL" id="CAG9123807.1"/>
    </source>
</evidence>
<proteinExistence type="predicted"/>
<dbReference type="Gene3D" id="2.20.100.10">
    <property type="entry name" value="Thrombospondin type-1 (TSP1) repeat"/>
    <property type="match status" value="3"/>
</dbReference>
<dbReference type="InterPro" id="IPR000884">
    <property type="entry name" value="TSP1_rpt"/>
</dbReference>
<dbReference type="GO" id="GO:0030198">
    <property type="term" value="P:extracellular matrix organization"/>
    <property type="evidence" value="ECO:0007669"/>
    <property type="project" value="TreeGrafter"/>
</dbReference>
<dbReference type="InterPro" id="IPR036383">
    <property type="entry name" value="TSP1_rpt_sf"/>
</dbReference>
<accession>A0A8S4F9X9</accession>
<organism evidence="3 4">
    <name type="scientific">Plutella xylostella</name>
    <name type="common">Diamondback moth</name>
    <name type="synonym">Plutella maculipennis</name>
    <dbReference type="NCBI Taxonomy" id="51655"/>
    <lineage>
        <taxon>Eukaryota</taxon>
        <taxon>Metazoa</taxon>
        <taxon>Ecdysozoa</taxon>
        <taxon>Arthropoda</taxon>
        <taxon>Hexapoda</taxon>
        <taxon>Insecta</taxon>
        <taxon>Pterygota</taxon>
        <taxon>Neoptera</taxon>
        <taxon>Endopterygota</taxon>
        <taxon>Lepidoptera</taxon>
        <taxon>Glossata</taxon>
        <taxon>Ditrysia</taxon>
        <taxon>Yponomeutoidea</taxon>
        <taxon>Plutellidae</taxon>
        <taxon>Plutella</taxon>
    </lineage>
</organism>
<dbReference type="AlphaFoldDB" id="A0A8S4F9X9"/>
<dbReference type="SUPFAM" id="SSF82895">
    <property type="entry name" value="TSP-1 type 1 repeat"/>
    <property type="match status" value="3"/>
</dbReference>
<reference evidence="3" key="1">
    <citation type="submission" date="2020-11" db="EMBL/GenBank/DDBJ databases">
        <authorList>
            <person name="Whiteford S."/>
        </authorList>
    </citation>
    <scope>NUCLEOTIDE SEQUENCE</scope>
</reference>
<comment type="subcellular location">
    <subcellularLocation>
        <location evidence="1">Secreted</location>
    </subcellularLocation>
</comment>
<name>A0A8S4F9X9_PLUXY</name>
<keyword evidence="4" id="KW-1185">Reference proteome</keyword>
<dbReference type="PANTHER" id="PTHR13723:SF200">
    <property type="entry name" value="ADAM METALLOPEPTIDASE WITH THROMBOSPONDIN TYPE 1 MOTIF B, ISOFORM B"/>
    <property type="match status" value="1"/>
</dbReference>
<dbReference type="GO" id="GO:0005576">
    <property type="term" value="C:extracellular region"/>
    <property type="evidence" value="ECO:0007669"/>
    <property type="project" value="UniProtKB-SubCell"/>
</dbReference>
<dbReference type="SMART" id="SM00209">
    <property type="entry name" value="TSP1"/>
    <property type="match status" value="3"/>
</dbReference>
<dbReference type="Pfam" id="PF00090">
    <property type="entry name" value="TSP_1"/>
    <property type="match status" value="3"/>
</dbReference>
<dbReference type="GO" id="GO:0004222">
    <property type="term" value="F:metalloendopeptidase activity"/>
    <property type="evidence" value="ECO:0007669"/>
    <property type="project" value="TreeGrafter"/>
</dbReference>
<dbReference type="PANTHER" id="PTHR13723">
    <property type="entry name" value="ADAMTS A DISINTEGRIN AND METALLOPROTEASE WITH THROMBOSPONDIN MOTIFS PROTEASE"/>
    <property type="match status" value="1"/>
</dbReference>
<dbReference type="GO" id="GO:0006508">
    <property type="term" value="P:proteolysis"/>
    <property type="evidence" value="ECO:0007669"/>
    <property type="project" value="TreeGrafter"/>
</dbReference>
<gene>
    <name evidence="3" type="ORF">PLXY2_LOCUS7952</name>
</gene>
<dbReference type="PROSITE" id="PS50092">
    <property type="entry name" value="TSP1"/>
    <property type="match status" value="2"/>
</dbReference>
<comment type="caution">
    <text evidence="3">The sequence shown here is derived from an EMBL/GenBank/DDBJ whole genome shotgun (WGS) entry which is preliminary data.</text>
</comment>
<dbReference type="GO" id="GO:0031012">
    <property type="term" value="C:extracellular matrix"/>
    <property type="evidence" value="ECO:0007669"/>
    <property type="project" value="TreeGrafter"/>
</dbReference>
<evidence type="ECO:0000256" key="2">
    <source>
        <dbReference type="ARBA" id="ARBA00022525"/>
    </source>
</evidence>